<evidence type="ECO:0000259" key="4">
    <source>
        <dbReference type="PROSITE" id="PS50043"/>
    </source>
</evidence>
<dbReference type="Gene3D" id="1.10.10.10">
    <property type="entry name" value="Winged helix-like DNA-binding domain superfamily/Winged helix DNA-binding domain"/>
    <property type="match status" value="1"/>
</dbReference>
<dbReference type="SUPFAM" id="SSF52172">
    <property type="entry name" value="CheY-like"/>
    <property type="match status" value="1"/>
</dbReference>
<keyword evidence="1 3" id="KW-0597">Phosphoprotein</keyword>
<dbReference type="InterPro" id="IPR000792">
    <property type="entry name" value="Tscrpt_reg_LuxR_C"/>
</dbReference>
<dbReference type="SUPFAM" id="SSF46894">
    <property type="entry name" value="C-terminal effector domain of the bipartite response regulators"/>
    <property type="match status" value="1"/>
</dbReference>
<dbReference type="OrthoDB" id="3679796at2"/>
<dbReference type="PRINTS" id="PR00038">
    <property type="entry name" value="HTHLUXR"/>
</dbReference>
<evidence type="ECO:0000259" key="5">
    <source>
        <dbReference type="PROSITE" id="PS50110"/>
    </source>
</evidence>
<evidence type="ECO:0000256" key="1">
    <source>
        <dbReference type="ARBA" id="ARBA00022553"/>
    </source>
</evidence>
<dbReference type="InterPro" id="IPR016032">
    <property type="entry name" value="Sig_transdc_resp-reg_C-effctor"/>
</dbReference>
<evidence type="ECO:0000313" key="7">
    <source>
        <dbReference type="Proteomes" id="UP000564704"/>
    </source>
</evidence>
<dbReference type="PANTHER" id="PTHR45566:SF2">
    <property type="entry name" value="NARL SUBFAMILY"/>
    <property type="match status" value="1"/>
</dbReference>
<comment type="caution">
    <text evidence="6">The sequence shown here is derived from an EMBL/GenBank/DDBJ whole genome shotgun (WGS) entry which is preliminary data.</text>
</comment>
<dbReference type="GO" id="GO:0003677">
    <property type="term" value="F:DNA binding"/>
    <property type="evidence" value="ECO:0007669"/>
    <property type="project" value="UniProtKB-KW"/>
</dbReference>
<evidence type="ECO:0000256" key="2">
    <source>
        <dbReference type="ARBA" id="ARBA00023125"/>
    </source>
</evidence>
<dbReference type="CDD" id="cd17535">
    <property type="entry name" value="REC_NarL-like"/>
    <property type="match status" value="1"/>
</dbReference>
<dbReference type="PANTHER" id="PTHR45566">
    <property type="entry name" value="HTH-TYPE TRANSCRIPTIONAL REGULATOR YHJB-RELATED"/>
    <property type="match status" value="1"/>
</dbReference>
<dbReference type="Gene3D" id="3.40.50.2300">
    <property type="match status" value="1"/>
</dbReference>
<dbReference type="Pfam" id="PF00196">
    <property type="entry name" value="GerE"/>
    <property type="match status" value="1"/>
</dbReference>
<dbReference type="EMBL" id="SZWE01000001">
    <property type="protein sequence ID" value="MRU14073.1"/>
    <property type="molecule type" value="Genomic_DNA"/>
</dbReference>
<feature type="modified residue" description="4-aspartylphosphate" evidence="3">
    <location>
        <position position="56"/>
    </location>
</feature>
<dbReference type="PROSITE" id="PS50110">
    <property type="entry name" value="RESPONSE_REGULATORY"/>
    <property type="match status" value="1"/>
</dbReference>
<protein>
    <submittedName>
        <fullName evidence="6">Response regulator transcription factor</fullName>
    </submittedName>
</protein>
<name>A0A844CWS7_9RHOB</name>
<dbReference type="PROSITE" id="PS50043">
    <property type="entry name" value="HTH_LUXR_2"/>
    <property type="match status" value="1"/>
</dbReference>
<dbReference type="SMART" id="SM00448">
    <property type="entry name" value="REC"/>
    <property type="match status" value="1"/>
</dbReference>
<organism evidence="6 7">
    <name type="scientific">Roseovarius bejariae</name>
    <dbReference type="NCBI Taxonomy" id="2576383"/>
    <lineage>
        <taxon>Bacteria</taxon>
        <taxon>Pseudomonadati</taxon>
        <taxon>Pseudomonadota</taxon>
        <taxon>Alphaproteobacteria</taxon>
        <taxon>Rhodobacterales</taxon>
        <taxon>Roseobacteraceae</taxon>
        <taxon>Roseovarius</taxon>
    </lineage>
</organism>
<reference evidence="6 7" key="1">
    <citation type="submission" date="2019-05" db="EMBL/GenBank/DDBJ databases">
        <title>Roseovarius bejariae sp. nov., a moderately halophylic bacterium isolated from a saline soil in Rambla Salada (Murcia).</title>
        <authorList>
            <person name="Castro D.J."/>
            <person name="Gomez-Altuve A."/>
            <person name="Reina J.C."/>
            <person name="Rodriguez M."/>
            <person name="Sampedro I."/>
            <person name="Llamas I."/>
            <person name="Martinez-Checa F."/>
        </authorList>
    </citation>
    <scope>NUCLEOTIDE SEQUENCE [LARGE SCALE GENOMIC DNA]</scope>
    <source>
        <strain evidence="6 7">A21</strain>
    </source>
</reference>
<dbReference type="SMART" id="SM00421">
    <property type="entry name" value="HTH_LUXR"/>
    <property type="match status" value="1"/>
</dbReference>
<feature type="domain" description="HTH luxR-type" evidence="4">
    <location>
        <begin position="136"/>
        <end position="201"/>
    </location>
</feature>
<dbReference type="GO" id="GO:0000160">
    <property type="term" value="P:phosphorelay signal transduction system"/>
    <property type="evidence" value="ECO:0007669"/>
    <property type="project" value="InterPro"/>
</dbReference>
<dbReference type="InterPro" id="IPR001789">
    <property type="entry name" value="Sig_transdc_resp-reg_receiver"/>
</dbReference>
<dbReference type="RefSeq" id="WP_154148389.1">
    <property type="nucleotide sequence ID" value="NZ_SZWE01000001.1"/>
</dbReference>
<dbReference type="InterPro" id="IPR058245">
    <property type="entry name" value="NreC/VraR/RcsB-like_REC"/>
</dbReference>
<feature type="domain" description="Response regulatory" evidence="5">
    <location>
        <begin position="5"/>
        <end position="120"/>
    </location>
</feature>
<keyword evidence="7" id="KW-1185">Reference proteome</keyword>
<dbReference type="Proteomes" id="UP000564704">
    <property type="component" value="Unassembled WGS sequence"/>
</dbReference>
<dbReference type="InterPro" id="IPR051015">
    <property type="entry name" value="EvgA-like"/>
</dbReference>
<dbReference type="Pfam" id="PF00072">
    <property type="entry name" value="Response_reg"/>
    <property type="match status" value="1"/>
</dbReference>
<sequence length="203" mass="21968">MLNKELLLADDHDLVRDTIAEYLRREGGCSVSVAASLEGALDAARGNVSFDLVLLDYSMPGMDALGGLARMKEAVHCPVAIISGTAPPDVARRALRSGAAGFLPKTLDPMSLVTAVRHMLLGETYMPLEFLSETGQVDERVVLTPREHDVLRGVAEGKSNKEIARDLNIQEVTVKLHVKTLSRKLGARNRTHAAMLGRDMGLT</sequence>
<gene>
    <name evidence="6" type="ORF">FDP25_01380</name>
</gene>
<proteinExistence type="predicted"/>
<dbReference type="InterPro" id="IPR036388">
    <property type="entry name" value="WH-like_DNA-bd_sf"/>
</dbReference>
<dbReference type="CDD" id="cd06170">
    <property type="entry name" value="LuxR_C_like"/>
    <property type="match status" value="1"/>
</dbReference>
<dbReference type="GO" id="GO:0006355">
    <property type="term" value="P:regulation of DNA-templated transcription"/>
    <property type="evidence" value="ECO:0007669"/>
    <property type="project" value="InterPro"/>
</dbReference>
<evidence type="ECO:0000313" key="6">
    <source>
        <dbReference type="EMBL" id="MRU14073.1"/>
    </source>
</evidence>
<dbReference type="InterPro" id="IPR011006">
    <property type="entry name" value="CheY-like_superfamily"/>
</dbReference>
<keyword evidence="2" id="KW-0238">DNA-binding</keyword>
<evidence type="ECO:0000256" key="3">
    <source>
        <dbReference type="PROSITE-ProRule" id="PRU00169"/>
    </source>
</evidence>
<dbReference type="AlphaFoldDB" id="A0A844CWS7"/>
<accession>A0A844CWS7</accession>